<dbReference type="OrthoDB" id="4216974at2"/>
<reference evidence="1 2" key="1">
    <citation type="submission" date="2016-10" db="EMBL/GenBank/DDBJ databases">
        <authorList>
            <person name="de Groot N.N."/>
        </authorList>
    </citation>
    <scope>NUCLEOTIDE SEQUENCE [LARGE SCALE GENOMIC DNA]</scope>
    <source>
        <strain evidence="1 2">DSM 21800</strain>
    </source>
</reference>
<dbReference type="PROSITE" id="PS51318">
    <property type="entry name" value="TAT"/>
    <property type="match status" value="1"/>
</dbReference>
<dbReference type="InterPro" id="IPR006311">
    <property type="entry name" value="TAT_signal"/>
</dbReference>
<dbReference type="EMBL" id="LT629772">
    <property type="protein sequence ID" value="SDT46696.1"/>
    <property type="molecule type" value="Genomic_DNA"/>
</dbReference>
<dbReference type="Proteomes" id="UP000199103">
    <property type="component" value="Chromosome I"/>
</dbReference>
<name>A0A1H2AMC6_9ACTN</name>
<evidence type="ECO:0008006" key="3">
    <source>
        <dbReference type="Google" id="ProtNLM"/>
    </source>
</evidence>
<evidence type="ECO:0000313" key="1">
    <source>
        <dbReference type="EMBL" id="SDT46696.1"/>
    </source>
</evidence>
<dbReference type="STRING" id="630515.SAMN04489812_6031"/>
<accession>A0A1H2AMC6</accession>
<gene>
    <name evidence="1" type="ORF">SAMN04489812_6031</name>
</gene>
<dbReference type="RefSeq" id="WP_091531148.1">
    <property type="nucleotide sequence ID" value="NZ_LT629772.1"/>
</dbReference>
<dbReference type="AlphaFoldDB" id="A0A1H2AMC6"/>
<evidence type="ECO:0000313" key="2">
    <source>
        <dbReference type="Proteomes" id="UP000199103"/>
    </source>
</evidence>
<sequence>MSTNTTRPAAPSGSAQAAGRKGLAARAALALAVAAGAAVGLSGFGLHSADAASTDPIDTVNLIQGRDFSSFKDNVGELNQQTTDLYGAHGISACTGEDSLDTLTGNKDLTSIGSTWSNADGEVDGLITEAIVEAKTPAAAKAAAATVVAALKECQTEPEGHWHYGKLYNGPLKDGDHVWMDSIDGDTGKATGGVSVMLHGNRFGIVEVQQSAGSVGDGDDAIKNVSYEAELRLAD</sequence>
<organism evidence="1 2">
    <name type="scientific">Microlunatus soli</name>
    <dbReference type="NCBI Taxonomy" id="630515"/>
    <lineage>
        <taxon>Bacteria</taxon>
        <taxon>Bacillati</taxon>
        <taxon>Actinomycetota</taxon>
        <taxon>Actinomycetes</taxon>
        <taxon>Propionibacteriales</taxon>
        <taxon>Propionibacteriaceae</taxon>
        <taxon>Microlunatus</taxon>
    </lineage>
</organism>
<protein>
    <recommendedName>
        <fullName evidence="3">PknH-like extracellular domain-containing protein</fullName>
    </recommendedName>
</protein>
<proteinExistence type="predicted"/>
<keyword evidence="2" id="KW-1185">Reference proteome</keyword>